<dbReference type="Pfam" id="PF14358">
    <property type="entry name" value="DUF4405"/>
    <property type="match status" value="1"/>
</dbReference>
<dbReference type="Proteomes" id="UP000736328">
    <property type="component" value="Unassembled WGS sequence"/>
</dbReference>
<feature type="transmembrane region" description="Helical" evidence="1">
    <location>
        <begin position="12"/>
        <end position="32"/>
    </location>
</feature>
<feature type="domain" description="Flavinylation-associated cytochrome" evidence="2">
    <location>
        <begin position="9"/>
        <end position="62"/>
    </location>
</feature>
<dbReference type="InterPro" id="IPR016174">
    <property type="entry name" value="Di-haem_cyt_TM"/>
</dbReference>
<reference evidence="3" key="1">
    <citation type="submission" date="2020-07" db="EMBL/GenBank/DDBJ databases">
        <title>Huge and variable diversity of episymbiotic CPR bacteria and DPANN archaea in groundwater ecosystems.</title>
        <authorList>
            <person name="He C.Y."/>
            <person name="Keren R."/>
            <person name="Whittaker M."/>
            <person name="Farag I.F."/>
            <person name="Doudna J."/>
            <person name="Cate J.H.D."/>
            <person name="Banfield J.F."/>
        </authorList>
    </citation>
    <scope>NUCLEOTIDE SEQUENCE</scope>
    <source>
        <strain evidence="3">NC_groundwater_1520_Pr4_B-0.1um_53_5</strain>
    </source>
</reference>
<dbReference type="AlphaFoldDB" id="A0A933IB34"/>
<comment type="caution">
    <text evidence="3">The sequence shown here is derived from an EMBL/GenBank/DDBJ whole genome shotgun (WGS) entry which is preliminary data.</text>
</comment>
<dbReference type="InterPro" id="IPR025517">
    <property type="entry name" value="DUF4405"/>
</dbReference>
<protein>
    <submittedName>
        <fullName evidence="3">DUF4405 domain-containing protein</fullName>
    </submittedName>
</protein>
<evidence type="ECO:0000259" key="2">
    <source>
        <dbReference type="Pfam" id="PF14358"/>
    </source>
</evidence>
<keyword evidence="1" id="KW-1133">Transmembrane helix</keyword>
<keyword evidence="1" id="KW-0812">Transmembrane</keyword>
<evidence type="ECO:0000256" key="1">
    <source>
        <dbReference type="SAM" id="Phobius"/>
    </source>
</evidence>
<accession>A0A933IB34</accession>
<gene>
    <name evidence="3" type="ORF">HY768_05620</name>
</gene>
<keyword evidence="1" id="KW-0472">Membrane</keyword>
<feature type="transmembrane region" description="Helical" evidence="1">
    <location>
        <begin position="44"/>
        <end position="62"/>
    </location>
</feature>
<sequence>MNKQKTLKWLNLALFVLFAIQAVTGVLAFAGLLENAEAAGELHIYAGLAMVIVAAVHLWLNWGWVRLNFFKKYGTFNHKRRKGQNNHV</sequence>
<dbReference type="SUPFAM" id="SSF81342">
    <property type="entry name" value="Transmembrane di-heme cytochromes"/>
    <property type="match status" value="1"/>
</dbReference>
<evidence type="ECO:0000313" key="4">
    <source>
        <dbReference type="Proteomes" id="UP000736328"/>
    </source>
</evidence>
<dbReference type="GO" id="GO:0022904">
    <property type="term" value="P:respiratory electron transport chain"/>
    <property type="evidence" value="ECO:0007669"/>
    <property type="project" value="InterPro"/>
</dbReference>
<dbReference type="GO" id="GO:0016020">
    <property type="term" value="C:membrane"/>
    <property type="evidence" value="ECO:0007669"/>
    <property type="project" value="InterPro"/>
</dbReference>
<name>A0A933IB34_UNCT6</name>
<organism evidence="3 4">
    <name type="scientific">candidate division TA06 bacterium</name>
    <dbReference type="NCBI Taxonomy" id="2250710"/>
    <lineage>
        <taxon>Bacteria</taxon>
        <taxon>Bacteria division TA06</taxon>
    </lineage>
</organism>
<dbReference type="EMBL" id="JACQXR010000073">
    <property type="protein sequence ID" value="MBI4726688.1"/>
    <property type="molecule type" value="Genomic_DNA"/>
</dbReference>
<proteinExistence type="predicted"/>
<evidence type="ECO:0000313" key="3">
    <source>
        <dbReference type="EMBL" id="MBI4726688.1"/>
    </source>
</evidence>